<organism evidence="1 2">
    <name type="scientific">Thiomonas delicata</name>
    <name type="common">Thiomonas cuprina</name>
    <dbReference type="NCBI Taxonomy" id="364030"/>
    <lineage>
        <taxon>Bacteria</taxon>
        <taxon>Pseudomonadati</taxon>
        <taxon>Pseudomonadota</taxon>
        <taxon>Betaproteobacteria</taxon>
        <taxon>Burkholderiales</taxon>
        <taxon>Thiomonas</taxon>
    </lineage>
</organism>
<proteinExistence type="predicted"/>
<dbReference type="Proteomes" id="UP000214566">
    <property type="component" value="Unassembled WGS sequence"/>
</dbReference>
<dbReference type="InterPro" id="IPR035093">
    <property type="entry name" value="RelE/ParE_toxin_dom_sf"/>
</dbReference>
<dbReference type="EMBL" id="FLMQ01000056">
    <property type="protein sequence ID" value="SBP89160.1"/>
    <property type="molecule type" value="Genomic_DNA"/>
</dbReference>
<protein>
    <recommendedName>
        <fullName evidence="3">Plasmid stabilization system</fullName>
    </recommendedName>
</protein>
<dbReference type="Gene3D" id="3.30.2310.20">
    <property type="entry name" value="RelE-like"/>
    <property type="match status" value="1"/>
</dbReference>
<sequence>MVVHPTYIVFYRVTATSIDMLAVTHARRQSPA</sequence>
<evidence type="ECO:0000313" key="2">
    <source>
        <dbReference type="Proteomes" id="UP000214566"/>
    </source>
</evidence>
<name>A0A238D7M5_THIDL</name>
<gene>
    <name evidence="1" type="ORF">THIARS_70780</name>
</gene>
<evidence type="ECO:0008006" key="3">
    <source>
        <dbReference type="Google" id="ProtNLM"/>
    </source>
</evidence>
<reference evidence="1 2" key="1">
    <citation type="submission" date="2016-06" db="EMBL/GenBank/DDBJ databases">
        <authorList>
            <person name="Kjaerup R.B."/>
            <person name="Dalgaard T.S."/>
            <person name="Juul-Madsen H.R."/>
        </authorList>
    </citation>
    <scope>NUCLEOTIDE SEQUENCE [LARGE SCALE GENOMIC DNA]</scope>
    <source>
        <strain evidence="1 2">DSM 16361</strain>
    </source>
</reference>
<keyword evidence="2" id="KW-1185">Reference proteome</keyword>
<evidence type="ECO:0000313" key="1">
    <source>
        <dbReference type="EMBL" id="SBP89160.1"/>
    </source>
</evidence>
<dbReference type="AlphaFoldDB" id="A0A238D7M5"/>
<accession>A0A238D7M5</accession>